<dbReference type="EMBL" id="LR797502">
    <property type="protein sequence ID" value="CAB4221364.1"/>
    <property type="molecule type" value="Genomic_DNA"/>
</dbReference>
<organism evidence="4">
    <name type="scientific">uncultured Caudovirales phage</name>
    <dbReference type="NCBI Taxonomy" id="2100421"/>
    <lineage>
        <taxon>Viruses</taxon>
        <taxon>Duplodnaviria</taxon>
        <taxon>Heunggongvirae</taxon>
        <taxon>Uroviricota</taxon>
        <taxon>Caudoviricetes</taxon>
        <taxon>Peduoviridae</taxon>
        <taxon>Maltschvirus</taxon>
        <taxon>Maltschvirus maltsch</taxon>
    </lineage>
</organism>
<name>A0A6J5T3I4_9CAUD</name>
<dbReference type="EMBL" id="LR796776">
    <property type="protein sequence ID" value="CAB4165834.1"/>
    <property type="molecule type" value="Genomic_DNA"/>
</dbReference>
<accession>A0A6J5T3I4</accession>
<protein>
    <submittedName>
        <fullName evidence="4">Uncharacterized protein</fullName>
    </submittedName>
</protein>
<evidence type="ECO:0000313" key="3">
    <source>
        <dbReference type="EMBL" id="CAB4186936.1"/>
    </source>
</evidence>
<proteinExistence type="predicted"/>
<dbReference type="EMBL" id="LR797099">
    <property type="protein sequence ID" value="CAB4186936.1"/>
    <property type="molecule type" value="Genomic_DNA"/>
</dbReference>
<evidence type="ECO:0000313" key="1">
    <source>
        <dbReference type="EMBL" id="CAB4163926.1"/>
    </source>
</evidence>
<sequence>MERPGHKDVKFFTGIEVEHSPAFGHKTLFVVGVQPVKDIAVQLVFAPDITHIFFGANQSFNPIESDDPAYEWIRWEEMIKSFVDTMYCSLDLDVRHVENLHDSCLCEKRKFIPMISVKLPYINQFNYNAVIKLDDTGFNKTNPGVWVHSLHDLQSRSTFTDWSKYTKDEVKK</sequence>
<gene>
    <name evidence="3" type="ORF">UFOVP1146_282</name>
    <name evidence="4" type="ORF">UFOVP1638_283</name>
    <name evidence="1" type="ORF">UFOVP812_195</name>
    <name evidence="2" type="ORF">UFOVP818_370</name>
</gene>
<evidence type="ECO:0000313" key="2">
    <source>
        <dbReference type="EMBL" id="CAB4165834.1"/>
    </source>
</evidence>
<dbReference type="EMBL" id="LR796758">
    <property type="protein sequence ID" value="CAB4163926.1"/>
    <property type="molecule type" value="Genomic_DNA"/>
</dbReference>
<reference evidence="4" key="1">
    <citation type="submission" date="2020-05" db="EMBL/GenBank/DDBJ databases">
        <authorList>
            <person name="Chiriac C."/>
            <person name="Salcher M."/>
            <person name="Ghai R."/>
            <person name="Kavagutti S V."/>
        </authorList>
    </citation>
    <scope>NUCLEOTIDE SEQUENCE</scope>
</reference>
<evidence type="ECO:0000313" key="4">
    <source>
        <dbReference type="EMBL" id="CAB4221364.1"/>
    </source>
</evidence>